<organism evidence="2 3">
    <name type="scientific">Gigaspora margarita</name>
    <dbReference type="NCBI Taxonomy" id="4874"/>
    <lineage>
        <taxon>Eukaryota</taxon>
        <taxon>Fungi</taxon>
        <taxon>Fungi incertae sedis</taxon>
        <taxon>Mucoromycota</taxon>
        <taxon>Glomeromycotina</taxon>
        <taxon>Glomeromycetes</taxon>
        <taxon>Diversisporales</taxon>
        <taxon>Gigasporaceae</taxon>
        <taxon>Gigaspora</taxon>
    </lineage>
</organism>
<keyword evidence="1" id="KW-0472">Membrane</keyword>
<protein>
    <submittedName>
        <fullName evidence="2">26559_t:CDS:1</fullName>
    </submittedName>
</protein>
<evidence type="ECO:0000313" key="2">
    <source>
        <dbReference type="EMBL" id="CAG8549390.1"/>
    </source>
</evidence>
<name>A0ABN7UAG9_GIGMA</name>
<dbReference type="Proteomes" id="UP000789901">
    <property type="component" value="Unassembled WGS sequence"/>
</dbReference>
<accession>A0ABN7UAG9</accession>
<proteinExistence type="predicted"/>
<comment type="caution">
    <text evidence="2">The sequence shown here is derived from an EMBL/GenBank/DDBJ whole genome shotgun (WGS) entry which is preliminary data.</text>
</comment>
<keyword evidence="3" id="KW-1185">Reference proteome</keyword>
<reference evidence="2 3" key="1">
    <citation type="submission" date="2021-06" db="EMBL/GenBank/DDBJ databases">
        <authorList>
            <person name="Kallberg Y."/>
            <person name="Tangrot J."/>
            <person name="Rosling A."/>
        </authorList>
    </citation>
    <scope>NUCLEOTIDE SEQUENCE [LARGE SCALE GENOMIC DNA]</scope>
    <source>
        <strain evidence="2 3">120-4 pot B 10/14</strain>
    </source>
</reference>
<sequence>MINMIALVKKDPKINKKDVTISITAKNYINQKDIYIDMICYHLIFVQCLINVTIVVKHSVVYMNRELIITDKNKNTQDKKMIQLRTMSQLKITHLANKILNEALNSNTSNPTVYE</sequence>
<evidence type="ECO:0000313" key="3">
    <source>
        <dbReference type="Proteomes" id="UP000789901"/>
    </source>
</evidence>
<keyword evidence="1" id="KW-0812">Transmembrane</keyword>
<feature type="transmembrane region" description="Helical" evidence="1">
    <location>
        <begin position="34"/>
        <end position="56"/>
    </location>
</feature>
<dbReference type="EMBL" id="CAJVQB010001770">
    <property type="protein sequence ID" value="CAG8549390.1"/>
    <property type="molecule type" value="Genomic_DNA"/>
</dbReference>
<gene>
    <name evidence="2" type="ORF">GMARGA_LOCUS4479</name>
</gene>
<keyword evidence="1" id="KW-1133">Transmembrane helix</keyword>
<evidence type="ECO:0000256" key="1">
    <source>
        <dbReference type="SAM" id="Phobius"/>
    </source>
</evidence>